<evidence type="ECO:0000256" key="3">
    <source>
        <dbReference type="ARBA" id="ARBA00022603"/>
    </source>
</evidence>
<reference evidence="9" key="2">
    <citation type="submission" date="2025-09" db="UniProtKB">
        <authorList>
            <consortium name="Ensembl"/>
        </authorList>
    </citation>
    <scope>IDENTIFICATION</scope>
</reference>
<accession>A0A674F6M8</accession>
<evidence type="ECO:0000256" key="1">
    <source>
        <dbReference type="ARBA" id="ARBA00004496"/>
    </source>
</evidence>
<dbReference type="FunFam" id="3.90.1420.10:FF:000001">
    <property type="entry name" value="histone-lysine N-methyltransferase setd3 isoform X1"/>
    <property type="match status" value="1"/>
</dbReference>
<dbReference type="GO" id="GO:0018064">
    <property type="term" value="F:protein-L-histidine N-tele-methyltransferase activity"/>
    <property type="evidence" value="ECO:0007669"/>
    <property type="project" value="UniProtKB-EC"/>
</dbReference>
<evidence type="ECO:0000256" key="7">
    <source>
        <dbReference type="PROSITE-ProRule" id="PRU00898"/>
    </source>
</evidence>
<dbReference type="InterPro" id="IPR015353">
    <property type="entry name" value="Rubisco_LSMT_subst-bd"/>
</dbReference>
<sequence length="614" mass="68946">MGKKSRVKTQKSGTGAMAVVSPKEMMNLISELLQKCSSAAPSPGKEWEEYVQIRGLVEKIRKKQKGISVIFEGSREEFFPELMAWAQESGASCEGFEISNFAGEGFGLRATKDIKAEELFLWIPRKMLMTVESAKNSVLGPLYSQDRILQAMGNVTLALHLLCERADPSSPWLPYIKTLPGDYDTPLYYEEEEVRHLLSTQAIQDVLSQYKNTARQYAYFYKVIQTHPTTSKLPLKDAFTYDDYRWAVSSVMTRQNQIPTEDGSRVTLALIPLWDMCNHTNGLITTGYNLEDDRCECVALQDYKENDQIYIFYGTRSNAEFVIHNGFFFQENAHDRVKIKLGVSKSERLYAMKAEVLARAGIPSSSIFALHCSDPPISAQLLAFLRVFCMTEEELKDYLVGEHAINKIFTLGNTEFPVSWDNEIKLWTFLGTRAALLLQTYKTSSQDDQCALEKPGLSLHSRVAIQLRLAEKQILERVVASGKAKRLHFQQQQEEGAPLPRYEESDIALLENAEADDKLPIILRKLEEEGDDQAAVEDLAPLIVNGDGGKVVVNGNGTDASLTEDAKLFTICPFRWFVPPSMALLLVPSYLPTAADRLHTASQCVSPIGLLSEY</sequence>
<reference evidence="9" key="1">
    <citation type="submission" date="2025-08" db="UniProtKB">
        <authorList>
            <consortium name="Ensembl"/>
        </authorList>
    </citation>
    <scope>IDENTIFICATION</scope>
</reference>
<dbReference type="SUPFAM" id="SSF82199">
    <property type="entry name" value="SET domain"/>
    <property type="match status" value="1"/>
</dbReference>
<keyword evidence="10" id="KW-1185">Reference proteome</keyword>
<keyword evidence="4 7" id="KW-0808">Transferase</keyword>
<organism evidence="9 10">
    <name type="scientific">Salmo trutta</name>
    <name type="common">Brown trout</name>
    <dbReference type="NCBI Taxonomy" id="8032"/>
    <lineage>
        <taxon>Eukaryota</taxon>
        <taxon>Metazoa</taxon>
        <taxon>Chordata</taxon>
        <taxon>Craniata</taxon>
        <taxon>Vertebrata</taxon>
        <taxon>Euteleostomi</taxon>
        <taxon>Actinopterygii</taxon>
        <taxon>Neopterygii</taxon>
        <taxon>Teleostei</taxon>
        <taxon>Protacanthopterygii</taxon>
        <taxon>Salmoniformes</taxon>
        <taxon>Salmonidae</taxon>
        <taxon>Salmoninae</taxon>
        <taxon>Salmo</taxon>
    </lineage>
</organism>
<comment type="similarity">
    <text evidence="7">Belongs to the class V-like SAM-binding methyltransferase superfamily. SETD3 actin-histidine methyltransferase family.</text>
</comment>
<dbReference type="GO" id="GO:0003779">
    <property type="term" value="F:actin binding"/>
    <property type="evidence" value="ECO:0007669"/>
    <property type="project" value="UniProtKB-KW"/>
</dbReference>
<dbReference type="SUPFAM" id="SSF81822">
    <property type="entry name" value="RuBisCo LSMT C-terminal, substrate-binding domain"/>
    <property type="match status" value="1"/>
</dbReference>
<comment type="subcellular location">
    <subcellularLocation>
        <location evidence="1">Cytoplasm</location>
    </subcellularLocation>
</comment>
<evidence type="ECO:0000256" key="4">
    <source>
        <dbReference type="ARBA" id="ARBA00022679"/>
    </source>
</evidence>
<dbReference type="Proteomes" id="UP000472277">
    <property type="component" value="Chromosome 33"/>
</dbReference>
<protein>
    <recommendedName>
        <fullName evidence="7">protein-histidine N-methyltransferase</fullName>
        <ecNumber evidence="7">2.1.1.85</ecNumber>
    </recommendedName>
</protein>
<comment type="catalytic activity">
    <reaction evidence="7">
        <text>L-histidyl-[protein] + S-adenosyl-L-methionine = N(tele)-methyl-L-histidyl-[protein] + S-adenosyl-L-homocysteine + H(+)</text>
        <dbReference type="Rhea" id="RHEA:19369"/>
        <dbReference type="Rhea" id="RHEA-COMP:9745"/>
        <dbReference type="Rhea" id="RHEA-COMP:11600"/>
        <dbReference type="ChEBI" id="CHEBI:15378"/>
        <dbReference type="ChEBI" id="CHEBI:16367"/>
        <dbReference type="ChEBI" id="CHEBI:29979"/>
        <dbReference type="ChEBI" id="CHEBI:57856"/>
        <dbReference type="ChEBI" id="CHEBI:59789"/>
        <dbReference type="EC" id="2.1.1.85"/>
    </reaction>
</comment>
<dbReference type="Pfam" id="PF00856">
    <property type="entry name" value="SET"/>
    <property type="match status" value="1"/>
</dbReference>
<keyword evidence="2" id="KW-0963">Cytoplasm</keyword>
<dbReference type="CDD" id="cd19176">
    <property type="entry name" value="SET_SETD3"/>
    <property type="match status" value="1"/>
</dbReference>
<dbReference type="InterPro" id="IPR036464">
    <property type="entry name" value="Rubisco_LSMT_subst-bd_sf"/>
</dbReference>
<dbReference type="PANTHER" id="PTHR13271">
    <property type="entry name" value="UNCHARACTERIZED PUTATIVE METHYLTRANSFERASE"/>
    <property type="match status" value="1"/>
</dbReference>
<dbReference type="InterPro" id="IPR025785">
    <property type="entry name" value="SETD3"/>
</dbReference>
<evidence type="ECO:0000259" key="8">
    <source>
        <dbReference type="PROSITE" id="PS50280"/>
    </source>
</evidence>
<dbReference type="Pfam" id="PF09273">
    <property type="entry name" value="Rubis-subs-bind"/>
    <property type="match status" value="1"/>
</dbReference>
<evidence type="ECO:0000313" key="10">
    <source>
        <dbReference type="Proteomes" id="UP000472277"/>
    </source>
</evidence>
<gene>
    <name evidence="9" type="primary">SETD3</name>
    <name evidence="9" type="synonym">setd3</name>
</gene>
<dbReference type="Ensembl" id="ENSSTUT00000123645.1">
    <property type="protein sequence ID" value="ENSSTUP00000115562.1"/>
    <property type="gene ID" value="ENSSTUG00000050894.1"/>
</dbReference>
<evidence type="ECO:0000256" key="5">
    <source>
        <dbReference type="ARBA" id="ARBA00022691"/>
    </source>
</evidence>
<dbReference type="PROSITE" id="PS50280">
    <property type="entry name" value="SET"/>
    <property type="match status" value="1"/>
</dbReference>
<dbReference type="Gene3D" id="3.90.1420.10">
    <property type="entry name" value="Rubisco LSMT, substrate-binding domain"/>
    <property type="match status" value="1"/>
</dbReference>
<dbReference type="PROSITE" id="PS51565">
    <property type="entry name" value="SAM_MT85_SETD3"/>
    <property type="match status" value="1"/>
</dbReference>
<keyword evidence="6" id="KW-0009">Actin-binding</keyword>
<proteinExistence type="inferred from homology"/>
<keyword evidence="3 7" id="KW-0489">Methyltransferase</keyword>
<dbReference type="InterPro" id="IPR050600">
    <property type="entry name" value="SETD3_SETD6_MTase"/>
</dbReference>
<evidence type="ECO:0000256" key="6">
    <source>
        <dbReference type="ARBA" id="ARBA00023203"/>
    </source>
</evidence>
<evidence type="ECO:0000256" key="2">
    <source>
        <dbReference type="ARBA" id="ARBA00022490"/>
    </source>
</evidence>
<evidence type="ECO:0000313" key="9">
    <source>
        <dbReference type="Ensembl" id="ENSSTUP00000115562.1"/>
    </source>
</evidence>
<dbReference type="GO" id="GO:0005737">
    <property type="term" value="C:cytoplasm"/>
    <property type="evidence" value="ECO:0007669"/>
    <property type="project" value="UniProtKB-SubCell"/>
</dbReference>
<dbReference type="AlphaFoldDB" id="A0A674F6M8"/>
<name>A0A674F6M8_SALTR</name>
<dbReference type="GO" id="GO:0032259">
    <property type="term" value="P:methylation"/>
    <property type="evidence" value="ECO:0007669"/>
    <property type="project" value="UniProtKB-KW"/>
</dbReference>
<dbReference type="InterPro" id="IPR046341">
    <property type="entry name" value="SET_dom_sf"/>
</dbReference>
<dbReference type="GO" id="GO:0016279">
    <property type="term" value="F:protein-lysine N-methyltransferase activity"/>
    <property type="evidence" value="ECO:0007669"/>
    <property type="project" value="TreeGrafter"/>
</dbReference>
<dbReference type="PANTHER" id="PTHR13271:SF47">
    <property type="entry name" value="ACTIN-HISTIDINE N-METHYLTRANSFERASE"/>
    <property type="match status" value="1"/>
</dbReference>
<dbReference type="GeneTree" id="ENSGT00940000153577"/>
<dbReference type="EC" id="2.1.1.85" evidence="7"/>
<keyword evidence="5 7" id="KW-0949">S-adenosyl-L-methionine</keyword>
<dbReference type="InterPro" id="IPR001214">
    <property type="entry name" value="SET_dom"/>
</dbReference>
<dbReference type="FunFam" id="3.90.1410.10:FF:000001">
    <property type="entry name" value="histone-lysine N-methyltransferase setd3 isoform X1"/>
    <property type="match status" value="1"/>
</dbReference>
<dbReference type="Gene3D" id="3.90.1410.10">
    <property type="entry name" value="set domain protein methyltransferase, domain 1"/>
    <property type="match status" value="1"/>
</dbReference>
<feature type="domain" description="SET" evidence="8">
    <location>
        <begin position="94"/>
        <end position="314"/>
    </location>
</feature>
<dbReference type="InterPro" id="IPR044428">
    <property type="entry name" value="SETD3_SET"/>
</dbReference>